<feature type="region of interest" description="Disordered" evidence="1">
    <location>
        <begin position="1"/>
        <end position="79"/>
    </location>
</feature>
<feature type="compositionally biased region" description="Polar residues" evidence="1">
    <location>
        <begin position="1"/>
        <end position="15"/>
    </location>
</feature>
<gene>
    <name evidence="2" type="ORF">K470DRAFT_257907</name>
</gene>
<feature type="region of interest" description="Disordered" evidence="1">
    <location>
        <begin position="100"/>
        <end position="119"/>
    </location>
</feature>
<dbReference type="Proteomes" id="UP000799421">
    <property type="component" value="Unassembled WGS sequence"/>
</dbReference>
<sequence>MQQDVSAAPTSQQSKYAHPRHVNLARSAPTLSSSRSFLSLNTMSDNSKPNKAKAMTASDQEGNTMSNDEKSTMLKSSKLSHSITRSNLVQGFILTPAAENQAAQVPTAAQQARQQQGAT</sequence>
<name>A0A6A7BZ40_9PEZI</name>
<feature type="compositionally biased region" description="Polar residues" evidence="1">
    <location>
        <begin position="57"/>
        <end position="66"/>
    </location>
</feature>
<feature type="compositionally biased region" description="Low complexity" evidence="1">
    <location>
        <begin position="101"/>
        <end position="119"/>
    </location>
</feature>
<reference evidence="2" key="1">
    <citation type="journal article" date="2020" name="Stud. Mycol.">
        <title>101 Dothideomycetes genomes: a test case for predicting lifestyles and emergence of pathogens.</title>
        <authorList>
            <person name="Haridas S."/>
            <person name="Albert R."/>
            <person name="Binder M."/>
            <person name="Bloem J."/>
            <person name="Labutti K."/>
            <person name="Salamov A."/>
            <person name="Andreopoulos B."/>
            <person name="Baker S."/>
            <person name="Barry K."/>
            <person name="Bills G."/>
            <person name="Bluhm B."/>
            <person name="Cannon C."/>
            <person name="Castanera R."/>
            <person name="Culley D."/>
            <person name="Daum C."/>
            <person name="Ezra D."/>
            <person name="Gonzalez J."/>
            <person name="Henrissat B."/>
            <person name="Kuo A."/>
            <person name="Liang C."/>
            <person name="Lipzen A."/>
            <person name="Lutzoni F."/>
            <person name="Magnuson J."/>
            <person name="Mondo S."/>
            <person name="Nolan M."/>
            <person name="Ohm R."/>
            <person name="Pangilinan J."/>
            <person name="Park H.-J."/>
            <person name="Ramirez L."/>
            <person name="Alfaro M."/>
            <person name="Sun H."/>
            <person name="Tritt A."/>
            <person name="Yoshinaga Y."/>
            <person name="Zwiers L.-H."/>
            <person name="Turgeon B."/>
            <person name="Goodwin S."/>
            <person name="Spatafora J."/>
            <person name="Crous P."/>
            <person name="Grigoriev I."/>
        </authorList>
    </citation>
    <scope>NUCLEOTIDE SEQUENCE</scope>
    <source>
        <strain evidence="2">CBS 480.64</strain>
    </source>
</reference>
<proteinExistence type="predicted"/>
<evidence type="ECO:0000313" key="3">
    <source>
        <dbReference type="Proteomes" id="UP000799421"/>
    </source>
</evidence>
<accession>A0A6A7BZ40</accession>
<evidence type="ECO:0000313" key="2">
    <source>
        <dbReference type="EMBL" id="KAF2860464.1"/>
    </source>
</evidence>
<feature type="compositionally biased region" description="Polar residues" evidence="1">
    <location>
        <begin position="29"/>
        <end position="49"/>
    </location>
</feature>
<evidence type="ECO:0000256" key="1">
    <source>
        <dbReference type="SAM" id="MobiDB-lite"/>
    </source>
</evidence>
<keyword evidence="3" id="KW-1185">Reference proteome</keyword>
<dbReference type="EMBL" id="MU005981">
    <property type="protein sequence ID" value="KAF2860464.1"/>
    <property type="molecule type" value="Genomic_DNA"/>
</dbReference>
<protein>
    <submittedName>
        <fullName evidence="2">Uncharacterized protein</fullName>
    </submittedName>
</protein>
<organism evidence="2 3">
    <name type="scientific">Piedraia hortae CBS 480.64</name>
    <dbReference type="NCBI Taxonomy" id="1314780"/>
    <lineage>
        <taxon>Eukaryota</taxon>
        <taxon>Fungi</taxon>
        <taxon>Dikarya</taxon>
        <taxon>Ascomycota</taxon>
        <taxon>Pezizomycotina</taxon>
        <taxon>Dothideomycetes</taxon>
        <taxon>Dothideomycetidae</taxon>
        <taxon>Capnodiales</taxon>
        <taxon>Piedraiaceae</taxon>
        <taxon>Piedraia</taxon>
    </lineage>
</organism>
<dbReference type="AlphaFoldDB" id="A0A6A7BZ40"/>